<accession>A0A1M2VC97</accession>
<dbReference type="EMBL" id="MNAD01001474">
    <property type="protein sequence ID" value="OJT05281.1"/>
    <property type="molecule type" value="Genomic_DNA"/>
</dbReference>
<feature type="signal peptide" evidence="1">
    <location>
        <begin position="1"/>
        <end position="20"/>
    </location>
</feature>
<organism evidence="2 3">
    <name type="scientific">Trametes pubescens</name>
    <name type="common">White-rot fungus</name>
    <dbReference type="NCBI Taxonomy" id="154538"/>
    <lineage>
        <taxon>Eukaryota</taxon>
        <taxon>Fungi</taxon>
        <taxon>Dikarya</taxon>
        <taxon>Basidiomycota</taxon>
        <taxon>Agaricomycotina</taxon>
        <taxon>Agaricomycetes</taxon>
        <taxon>Polyporales</taxon>
        <taxon>Polyporaceae</taxon>
        <taxon>Trametes</taxon>
    </lineage>
</organism>
<comment type="caution">
    <text evidence="2">The sequence shown here is derived from an EMBL/GenBank/DDBJ whole genome shotgun (WGS) entry which is preliminary data.</text>
</comment>
<evidence type="ECO:0000313" key="3">
    <source>
        <dbReference type="Proteomes" id="UP000184267"/>
    </source>
</evidence>
<dbReference type="OrthoDB" id="3257429at2759"/>
<evidence type="ECO:0000256" key="1">
    <source>
        <dbReference type="SAM" id="SignalP"/>
    </source>
</evidence>
<feature type="chain" id="PRO_5013290453" evidence="1">
    <location>
        <begin position="21"/>
        <end position="182"/>
    </location>
</feature>
<dbReference type="AlphaFoldDB" id="A0A1M2VC97"/>
<protein>
    <submittedName>
        <fullName evidence="2">Uncharacterized protein</fullName>
    </submittedName>
</protein>
<evidence type="ECO:0000313" key="2">
    <source>
        <dbReference type="EMBL" id="OJT05281.1"/>
    </source>
</evidence>
<keyword evidence="1" id="KW-0732">Signal</keyword>
<keyword evidence="3" id="KW-1185">Reference proteome</keyword>
<gene>
    <name evidence="2" type="ORF">TRAPUB_3945</name>
</gene>
<sequence>MRPFSFVLSLLALSVGSAHAQTTTVVDVLGQTVVEFITIDPAQGLPITQTLQTLTTTAAATTAIATTATTAADGQQGPVGVPAATSNDAGPTVYTYTTTDAGGDTVAVVDTFTPTFVTTSTWVSAPPGTVLPLSSWQGLVGTNTVAPEISAASPRWTLQNKWFGIASSVCAAVAGGAWLATA</sequence>
<name>A0A1M2VC97_TRAPU</name>
<dbReference type="Proteomes" id="UP000184267">
    <property type="component" value="Unassembled WGS sequence"/>
</dbReference>
<reference evidence="2 3" key="1">
    <citation type="submission" date="2016-10" db="EMBL/GenBank/DDBJ databases">
        <title>Genome sequence of the basidiomycete white-rot fungus Trametes pubescens.</title>
        <authorList>
            <person name="Makela M.R."/>
            <person name="Granchi Z."/>
            <person name="Peng M."/>
            <person name="De Vries R.P."/>
            <person name="Grigoriev I."/>
            <person name="Riley R."/>
            <person name="Hilden K."/>
        </authorList>
    </citation>
    <scope>NUCLEOTIDE SEQUENCE [LARGE SCALE GENOMIC DNA]</scope>
    <source>
        <strain evidence="2 3">FBCC735</strain>
    </source>
</reference>
<proteinExistence type="predicted"/>
<dbReference type="OMA" id="AGGIWIF"/>